<dbReference type="EMBL" id="AP027079">
    <property type="protein sequence ID" value="BDU68870.1"/>
    <property type="molecule type" value="Genomic_DNA"/>
</dbReference>
<keyword evidence="2" id="KW-1185">Reference proteome</keyword>
<gene>
    <name evidence="1" type="ORF">GETHOR_09710</name>
</gene>
<dbReference type="Proteomes" id="UP001242010">
    <property type="component" value="Chromosome"/>
</dbReference>
<reference evidence="2" key="1">
    <citation type="journal article" date="2023" name="Int. J. Syst. Evol. Microbiol.">
        <title>Mesoterricola silvestris gen. nov., sp. nov., Mesoterricola sediminis sp. nov., Geothrix oryzae sp. nov., Geothrix edaphica sp. nov., Geothrix rubra sp. nov., and Geothrix limicola sp. nov., six novel members of Acidobacteriota isolated from soils.</title>
        <authorList>
            <person name="Itoh H."/>
            <person name="Sugisawa Y."/>
            <person name="Mise K."/>
            <person name="Xu Z."/>
            <person name="Kuniyasu M."/>
            <person name="Ushijima N."/>
            <person name="Kawano K."/>
            <person name="Kobayashi E."/>
            <person name="Shiratori Y."/>
            <person name="Masuda Y."/>
            <person name="Senoo K."/>
        </authorList>
    </citation>
    <scope>NUCLEOTIDE SEQUENCE [LARGE SCALE GENOMIC DNA]</scope>
    <source>
        <strain evidence="2">Red222</strain>
    </source>
</reference>
<dbReference type="InterPro" id="IPR023393">
    <property type="entry name" value="START-like_dom_sf"/>
</dbReference>
<protein>
    <recommendedName>
        <fullName evidence="3">SRPBCC family protein</fullName>
    </recommendedName>
</protein>
<dbReference type="Gene3D" id="3.30.530.20">
    <property type="match status" value="1"/>
</dbReference>
<evidence type="ECO:0000313" key="1">
    <source>
        <dbReference type="EMBL" id="BDU68870.1"/>
    </source>
</evidence>
<evidence type="ECO:0008006" key="3">
    <source>
        <dbReference type="Google" id="ProtNLM"/>
    </source>
</evidence>
<evidence type="ECO:0000313" key="2">
    <source>
        <dbReference type="Proteomes" id="UP001242010"/>
    </source>
</evidence>
<sequence>MTTIQTATAALPVSADALYGFLSDLSKHRAFLEPAAMNFQGETDRHSYVIEVMGMKMPQELVAKTRTPGQLVSLVPGAKKMFDHELRFEIATSGEGSTLRLVDEADIPMMMAMMGAEKLLQGQLDSALARIQELAGEGKLV</sequence>
<accession>A0ABM8DPN8</accession>
<proteinExistence type="predicted"/>
<dbReference type="SUPFAM" id="SSF55961">
    <property type="entry name" value="Bet v1-like"/>
    <property type="match status" value="1"/>
</dbReference>
<dbReference type="RefSeq" id="WP_286355506.1">
    <property type="nucleotide sequence ID" value="NZ_AP027079.1"/>
</dbReference>
<organism evidence="1 2">
    <name type="scientific">Geothrix oryzae</name>
    <dbReference type="NCBI Taxonomy" id="2927975"/>
    <lineage>
        <taxon>Bacteria</taxon>
        <taxon>Pseudomonadati</taxon>
        <taxon>Acidobacteriota</taxon>
        <taxon>Holophagae</taxon>
        <taxon>Holophagales</taxon>
        <taxon>Holophagaceae</taxon>
        <taxon>Geothrix</taxon>
    </lineage>
</organism>
<name>A0ABM8DPN8_9BACT</name>